<feature type="coiled-coil region" evidence="1">
    <location>
        <begin position="210"/>
        <end position="237"/>
    </location>
</feature>
<reference evidence="2" key="1">
    <citation type="submission" date="2021-06" db="EMBL/GenBank/DDBJ databases">
        <authorList>
            <person name="Kallberg Y."/>
            <person name="Tangrot J."/>
            <person name="Rosling A."/>
        </authorList>
    </citation>
    <scope>NUCLEOTIDE SEQUENCE</scope>
    <source>
        <strain evidence="2">CL551</strain>
    </source>
</reference>
<keyword evidence="1" id="KW-0175">Coiled coil</keyword>
<evidence type="ECO:0000313" key="2">
    <source>
        <dbReference type="EMBL" id="CAG8528516.1"/>
    </source>
</evidence>
<keyword evidence="3" id="KW-1185">Reference proteome</keyword>
<name>A0A9N9ADM5_9GLOM</name>
<evidence type="ECO:0000256" key="1">
    <source>
        <dbReference type="SAM" id="Coils"/>
    </source>
</evidence>
<gene>
    <name evidence="2" type="ORF">AMORRO_LOCUS4556</name>
</gene>
<comment type="caution">
    <text evidence="2">The sequence shown here is derived from an EMBL/GenBank/DDBJ whole genome shotgun (WGS) entry which is preliminary data.</text>
</comment>
<evidence type="ECO:0000313" key="3">
    <source>
        <dbReference type="Proteomes" id="UP000789342"/>
    </source>
</evidence>
<dbReference type="EMBL" id="CAJVPV010002521">
    <property type="protein sequence ID" value="CAG8528516.1"/>
    <property type="molecule type" value="Genomic_DNA"/>
</dbReference>
<dbReference type="Proteomes" id="UP000789342">
    <property type="component" value="Unassembled WGS sequence"/>
</dbReference>
<organism evidence="2 3">
    <name type="scientific">Acaulospora morrowiae</name>
    <dbReference type="NCBI Taxonomy" id="94023"/>
    <lineage>
        <taxon>Eukaryota</taxon>
        <taxon>Fungi</taxon>
        <taxon>Fungi incertae sedis</taxon>
        <taxon>Mucoromycota</taxon>
        <taxon>Glomeromycotina</taxon>
        <taxon>Glomeromycetes</taxon>
        <taxon>Diversisporales</taxon>
        <taxon>Acaulosporaceae</taxon>
        <taxon>Acaulospora</taxon>
    </lineage>
</organism>
<feature type="non-terminal residue" evidence="2">
    <location>
        <position position="275"/>
    </location>
</feature>
<proteinExistence type="predicted"/>
<dbReference type="AlphaFoldDB" id="A0A9N9ADM5"/>
<accession>A0A9N9ADM5</accession>
<protein>
    <submittedName>
        <fullName evidence="2">10455_t:CDS:1</fullName>
    </submittedName>
</protein>
<sequence length="275" mass="31658">ERMTSRFSLKYVKVKEPTGEPNITTIFNNYTNAKESESGYSPTLFKKDIVTGSIKFGSIEYIQMQITGLHKETRLEKDKFSITLTKFPDSMTTQDLSNIMKQVGAKAYHTSQTNKIFRRFASLNSTFQEDLTKAIANNIDFKGHKLIWVARTAKLCYYCGNTQHMIANCNETYYNNKNQYRYNGSNKSYANVTQGINMHHLSNGKLLVLVHHIQKTITKVQHQISQLEKRVSILEKDAAYRHMDEMEEDMKSTSDSTIFATKQLIETEDIKTTQS</sequence>